<sequence length="169" mass="17757">MLQQIVTHTPIYVWLLLAFLVSRGIAASRDRVLPLRRVFVIPAVLLVLSVQDMAHRFGLDAAPVLGWLAGASAATLLAWRATAPAQVDRAAGTVLQRGSWLPLALMLATFVTKYAVAVACAVRPDLAAGAGFAATAGALYGVFNGLFVGRALRCLPRAAATPAHINAMS</sequence>
<dbReference type="EMBL" id="VLKW01000009">
    <property type="protein sequence ID" value="TWI44314.1"/>
    <property type="molecule type" value="Genomic_DNA"/>
</dbReference>
<evidence type="ECO:0000313" key="3">
    <source>
        <dbReference type="EMBL" id="TWI44314.1"/>
    </source>
</evidence>
<dbReference type="Proteomes" id="UP000437862">
    <property type="component" value="Chromosome"/>
</dbReference>
<dbReference type="RefSeq" id="WP_145878879.1">
    <property type="nucleotide sequence ID" value="NZ_CP046904.1"/>
</dbReference>
<keyword evidence="1" id="KW-0812">Transmembrane</keyword>
<feature type="transmembrane region" description="Helical" evidence="1">
    <location>
        <begin position="126"/>
        <end position="147"/>
    </location>
</feature>
<feature type="transmembrane region" description="Helical" evidence="1">
    <location>
        <begin position="38"/>
        <end position="55"/>
    </location>
</feature>
<protein>
    <recommendedName>
        <fullName evidence="6">DUF1453 domain-containing protein</fullName>
    </recommendedName>
</protein>
<evidence type="ECO:0000313" key="4">
    <source>
        <dbReference type="Proteomes" id="UP000315112"/>
    </source>
</evidence>
<keyword evidence="5" id="KW-1185">Reference proteome</keyword>
<reference evidence="2 5" key="3">
    <citation type="submission" date="2019-12" db="EMBL/GenBank/DDBJ databases">
        <title>Draft Genome Sequences of Six Type Strains of the Genus Massilia.</title>
        <authorList>
            <person name="Miess H."/>
            <person name="Frediansyah A."/>
            <person name="Goeker M."/>
            <person name="Gross H."/>
        </authorList>
    </citation>
    <scope>NUCLEOTIDE SEQUENCE [LARGE SCALE GENOMIC DNA]</scope>
    <source>
        <strain evidence="2 5">DSM 26639</strain>
    </source>
</reference>
<feature type="transmembrane region" description="Helical" evidence="1">
    <location>
        <begin position="6"/>
        <end position="26"/>
    </location>
</feature>
<reference evidence="3 4" key="1">
    <citation type="journal article" date="2015" name="Stand. Genomic Sci.">
        <title>Genomic Encyclopedia of Bacterial and Archaeal Type Strains, Phase III: the genomes of soil and plant-associated and newly described type strains.</title>
        <authorList>
            <person name="Whitman W.B."/>
            <person name="Woyke T."/>
            <person name="Klenk H.P."/>
            <person name="Zhou Y."/>
            <person name="Lilburn T.G."/>
            <person name="Beck B.J."/>
            <person name="De Vos P."/>
            <person name="Vandamme P."/>
            <person name="Eisen J.A."/>
            <person name="Garrity G."/>
            <person name="Hugenholtz P."/>
            <person name="Kyrpides N.C."/>
        </authorList>
    </citation>
    <scope>NUCLEOTIDE SEQUENCE [LARGE SCALE GENOMIC DNA]</scope>
    <source>
        <strain evidence="3 4">CGMCC 1.10685</strain>
    </source>
</reference>
<dbReference type="AlphaFoldDB" id="A0A562PIP6"/>
<dbReference type="Proteomes" id="UP000315112">
    <property type="component" value="Unassembled WGS sequence"/>
</dbReference>
<proteinExistence type="predicted"/>
<keyword evidence="1" id="KW-1133">Transmembrane helix</keyword>
<dbReference type="InterPro" id="IPR046730">
    <property type="entry name" value="DUF6622"/>
</dbReference>
<dbReference type="EMBL" id="CP046904">
    <property type="protein sequence ID" value="QGZ41908.1"/>
    <property type="molecule type" value="Genomic_DNA"/>
</dbReference>
<evidence type="ECO:0000313" key="5">
    <source>
        <dbReference type="Proteomes" id="UP000437862"/>
    </source>
</evidence>
<feature type="transmembrane region" description="Helical" evidence="1">
    <location>
        <begin position="100"/>
        <end position="120"/>
    </location>
</feature>
<accession>A0A562PIP6</accession>
<keyword evidence="1" id="KW-0472">Membrane</keyword>
<evidence type="ECO:0000313" key="2">
    <source>
        <dbReference type="EMBL" id="QGZ41908.1"/>
    </source>
</evidence>
<feature type="transmembrane region" description="Helical" evidence="1">
    <location>
        <begin position="61"/>
        <end position="79"/>
    </location>
</feature>
<gene>
    <name evidence="2" type="ORF">GO485_24520</name>
    <name evidence="3" type="ORF">IP92_04259</name>
</gene>
<evidence type="ECO:0000256" key="1">
    <source>
        <dbReference type="SAM" id="Phobius"/>
    </source>
</evidence>
<name>A0A562PIP6_9BURK</name>
<dbReference type="OrthoDB" id="3034721at2"/>
<reference evidence="3" key="2">
    <citation type="submission" date="2019-07" db="EMBL/GenBank/DDBJ databases">
        <authorList>
            <person name="Whitman W."/>
            <person name="Huntemann M."/>
            <person name="Clum A."/>
            <person name="Pillay M."/>
            <person name="Palaniappan K."/>
            <person name="Varghese N."/>
            <person name="Mikhailova N."/>
            <person name="Stamatis D."/>
            <person name="Reddy T."/>
            <person name="Daum C."/>
            <person name="Shapiro N."/>
            <person name="Ivanova N."/>
            <person name="Kyrpides N."/>
            <person name="Woyke T."/>
        </authorList>
    </citation>
    <scope>NUCLEOTIDE SEQUENCE</scope>
    <source>
        <strain evidence="3">CGMCC 1.10685</strain>
    </source>
</reference>
<evidence type="ECO:0008006" key="6">
    <source>
        <dbReference type="Google" id="ProtNLM"/>
    </source>
</evidence>
<dbReference type="Pfam" id="PF20327">
    <property type="entry name" value="DUF6622"/>
    <property type="match status" value="1"/>
</dbReference>
<organism evidence="3 4">
    <name type="scientific">Pseudoduganella flava</name>
    <dbReference type="NCBI Taxonomy" id="871742"/>
    <lineage>
        <taxon>Bacteria</taxon>
        <taxon>Pseudomonadati</taxon>
        <taxon>Pseudomonadota</taxon>
        <taxon>Betaproteobacteria</taxon>
        <taxon>Burkholderiales</taxon>
        <taxon>Oxalobacteraceae</taxon>
        <taxon>Telluria group</taxon>
        <taxon>Pseudoduganella</taxon>
    </lineage>
</organism>